<evidence type="ECO:0000256" key="3">
    <source>
        <dbReference type="ARBA" id="ARBA00022737"/>
    </source>
</evidence>
<dbReference type="PANTHER" id="PTHR40626:SF11">
    <property type="entry name" value="ZINC FINGER PROTEIN YPR022C"/>
    <property type="match status" value="1"/>
</dbReference>
<keyword evidence="6" id="KW-0805">Transcription regulation</keyword>
<dbReference type="GO" id="GO:0008270">
    <property type="term" value="F:zinc ion binding"/>
    <property type="evidence" value="ECO:0007669"/>
    <property type="project" value="UniProtKB-KW"/>
</dbReference>
<keyword evidence="7" id="KW-0804">Transcription</keyword>
<dbReference type="GO" id="GO:0000978">
    <property type="term" value="F:RNA polymerase II cis-regulatory region sequence-specific DNA binding"/>
    <property type="evidence" value="ECO:0007669"/>
    <property type="project" value="InterPro"/>
</dbReference>
<accession>A0A292PKB9</accession>
<keyword evidence="2" id="KW-0479">Metal-binding</keyword>
<evidence type="ECO:0000259" key="11">
    <source>
        <dbReference type="PROSITE" id="PS50157"/>
    </source>
</evidence>
<dbReference type="SMART" id="SM00355">
    <property type="entry name" value="ZnF_C2H2"/>
    <property type="match status" value="2"/>
</dbReference>
<dbReference type="AlphaFoldDB" id="A0A292PKB9"/>
<proteinExistence type="predicted"/>
<dbReference type="GO" id="GO:0000785">
    <property type="term" value="C:chromatin"/>
    <property type="evidence" value="ECO:0007669"/>
    <property type="project" value="TreeGrafter"/>
</dbReference>
<keyword evidence="13" id="KW-1185">Reference proteome</keyword>
<dbReference type="PROSITE" id="PS50157">
    <property type="entry name" value="ZINC_FINGER_C2H2_2"/>
    <property type="match status" value="2"/>
</dbReference>
<keyword evidence="3" id="KW-0677">Repeat</keyword>
<feature type="region of interest" description="Disordered" evidence="10">
    <location>
        <begin position="412"/>
        <end position="448"/>
    </location>
</feature>
<dbReference type="SUPFAM" id="SSF57667">
    <property type="entry name" value="beta-beta-alpha zinc fingers"/>
    <property type="match status" value="1"/>
</dbReference>
<dbReference type="Pfam" id="PF00096">
    <property type="entry name" value="zf-C2H2"/>
    <property type="match status" value="2"/>
</dbReference>
<dbReference type="EMBL" id="LN891254">
    <property type="protein sequence ID" value="CUS07058.1"/>
    <property type="molecule type" value="Genomic_DNA"/>
</dbReference>
<name>A0A292PKB9_9PEZI</name>
<protein>
    <recommendedName>
        <fullName evidence="11">C2H2-type domain-containing protein</fullName>
    </recommendedName>
</protein>
<evidence type="ECO:0000256" key="8">
    <source>
        <dbReference type="ARBA" id="ARBA00023242"/>
    </source>
</evidence>
<evidence type="ECO:0000256" key="5">
    <source>
        <dbReference type="ARBA" id="ARBA00022833"/>
    </source>
</evidence>
<dbReference type="InterPro" id="IPR013087">
    <property type="entry name" value="Znf_C2H2_type"/>
</dbReference>
<evidence type="ECO:0000313" key="13">
    <source>
        <dbReference type="Proteomes" id="UP001412239"/>
    </source>
</evidence>
<dbReference type="GO" id="GO:0005634">
    <property type="term" value="C:nucleus"/>
    <property type="evidence" value="ECO:0007669"/>
    <property type="project" value="UniProtKB-SubCell"/>
</dbReference>
<feature type="region of interest" description="Disordered" evidence="10">
    <location>
        <begin position="1"/>
        <end position="79"/>
    </location>
</feature>
<keyword evidence="4 9" id="KW-0863">Zinc-finger</keyword>
<feature type="region of interest" description="Disordered" evidence="10">
    <location>
        <begin position="546"/>
        <end position="572"/>
    </location>
</feature>
<evidence type="ECO:0000256" key="6">
    <source>
        <dbReference type="ARBA" id="ARBA00023015"/>
    </source>
</evidence>
<feature type="compositionally biased region" description="Polar residues" evidence="10">
    <location>
        <begin position="1"/>
        <end position="18"/>
    </location>
</feature>
<organism evidence="12 13">
    <name type="scientific">Tuber aestivum</name>
    <name type="common">summer truffle</name>
    <dbReference type="NCBI Taxonomy" id="59557"/>
    <lineage>
        <taxon>Eukaryota</taxon>
        <taxon>Fungi</taxon>
        <taxon>Dikarya</taxon>
        <taxon>Ascomycota</taxon>
        <taxon>Pezizomycotina</taxon>
        <taxon>Pezizomycetes</taxon>
        <taxon>Pezizales</taxon>
        <taxon>Tuberaceae</taxon>
        <taxon>Tuber</taxon>
    </lineage>
</organism>
<feature type="compositionally biased region" description="Low complexity" evidence="10">
    <location>
        <begin position="349"/>
        <end position="358"/>
    </location>
</feature>
<comment type="subcellular location">
    <subcellularLocation>
        <location evidence="1">Nucleus</location>
    </subcellularLocation>
</comment>
<evidence type="ECO:0000256" key="1">
    <source>
        <dbReference type="ARBA" id="ARBA00004123"/>
    </source>
</evidence>
<feature type="domain" description="C2H2-type" evidence="11">
    <location>
        <begin position="485"/>
        <end position="512"/>
    </location>
</feature>
<dbReference type="PANTHER" id="PTHR40626">
    <property type="entry name" value="MIP31509P"/>
    <property type="match status" value="1"/>
</dbReference>
<dbReference type="PROSITE" id="PS00028">
    <property type="entry name" value="ZINC_FINGER_C2H2_1"/>
    <property type="match status" value="2"/>
</dbReference>
<evidence type="ECO:0000256" key="2">
    <source>
        <dbReference type="ARBA" id="ARBA00022723"/>
    </source>
</evidence>
<evidence type="ECO:0000256" key="4">
    <source>
        <dbReference type="ARBA" id="ARBA00022771"/>
    </source>
</evidence>
<dbReference type="InterPro" id="IPR051059">
    <property type="entry name" value="VerF-like"/>
</dbReference>
<feature type="compositionally biased region" description="Basic residues" evidence="10">
    <location>
        <begin position="563"/>
        <end position="572"/>
    </location>
</feature>
<reference evidence="12" key="1">
    <citation type="submission" date="2015-10" db="EMBL/GenBank/DDBJ databases">
        <authorList>
            <person name="Regsiter A."/>
            <person name="william w."/>
        </authorList>
    </citation>
    <scope>NUCLEOTIDE SEQUENCE</scope>
    <source>
        <strain evidence="12">Montdore</strain>
    </source>
</reference>
<dbReference type="Proteomes" id="UP001412239">
    <property type="component" value="Unassembled WGS sequence"/>
</dbReference>
<evidence type="ECO:0000313" key="12">
    <source>
        <dbReference type="EMBL" id="CUS07058.1"/>
    </source>
</evidence>
<feature type="domain" description="C2H2-type" evidence="11">
    <location>
        <begin position="456"/>
        <end position="484"/>
    </location>
</feature>
<dbReference type="FunFam" id="3.30.160.60:FF:001177">
    <property type="entry name" value="Zinc finger protein 33A"/>
    <property type="match status" value="1"/>
</dbReference>
<feature type="compositionally biased region" description="Polar residues" evidence="10">
    <location>
        <begin position="45"/>
        <end position="75"/>
    </location>
</feature>
<feature type="compositionally biased region" description="Polar residues" evidence="10">
    <location>
        <begin position="335"/>
        <end position="345"/>
    </location>
</feature>
<feature type="region of interest" description="Disordered" evidence="10">
    <location>
        <begin position="320"/>
        <end position="374"/>
    </location>
</feature>
<feature type="compositionally biased region" description="Low complexity" evidence="10">
    <location>
        <begin position="31"/>
        <end position="44"/>
    </location>
</feature>
<evidence type="ECO:0000256" key="9">
    <source>
        <dbReference type="PROSITE-ProRule" id="PRU00042"/>
    </source>
</evidence>
<evidence type="ECO:0000256" key="10">
    <source>
        <dbReference type="SAM" id="MobiDB-lite"/>
    </source>
</evidence>
<gene>
    <name evidence="12" type="ORF">GSTUAT00008843001</name>
</gene>
<dbReference type="Gene3D" id="3.30.160.60">
    <property type="entry name" value="Classic Zinc Finger"/>
    <property type="match status" value="2"/>
</dbReference>
<keyword evidence="5" id="KW-0862">Zinc</keyword>
<evidence type="ECO:0000256" key="7">
    <source>
        <dbReference type="ARBA" id="ARBA00023163"/>
    </source>
</evidence>
<sequence>MESSSFFYYTPDTTSQTKQHGHFLPHPNGHSQQQQQSASQCDQSLTNSNVPYPSSLVYSRPTSSHLKPPTLQASPTPLLATGTLSSESLQKQTGLLTPSSPNLLGMDGHNGGDMYFFPSTPTLSCNSVNTPPMSTVTTTPLITSWSLDDGCNSTITPSDIQLPGTPDMWKESPPMTPAYIYPPSLLPTRSSPSVLLPACPSLSPASDHSSPEVDFCDPRKLTYPSPNPSAPDKDLEFATLPSICDDDDENNFMLRVGKEAIKTEEKDFPHSYFGLEEQLSDFETDNELVSGMMDMPQNTINPADLLGDKRQHDCFDEEEGWEGIGDMSDDESVSGDANNLESQVPLSPPASDSSRGSSVIPPTKQRKVQRKVKVETYEDSEAELDDIIANARANGYPENACDGDFFSHSGCHESSITPDPTEASFYESSDSQEISPAPVVRRGRKQSLTEDPSKTFVCHLCSRRFRRQEHLKRHFRSLHTKDKPFSCGECGKKFSRSDNLSQHARTHGSTTIHMTLIDGDMMGEDDSDMLSEHSESLGIVLVNAGQASSGIKDKVSSSSESKKNRRKRKRDE</sequence>
<dbReference type="InterPro" id="IPR036236">
    <property type="entry name" value="Znf_C2H2_sf"/>
</dbReference>
<feature type="compositionally biased region" description="Acidic residues" evidence="10">
    <location>
        <begin position="320"/>
        <end position="333"/>
    </location>
</feature>
<dbReference type="GO" id="GO:0000981">
    <property type="term" value="F:DNA-binding transcription factor activity, RNA polymerase II-specific"/>
    <property type="evidence" value="ECO:0007669"/>
    <property type="project" value="InterPro"/>
</dbReference>
<dbReference type="FunFam" id="3.30.160.60:FF:000141">
    <property type="entry name" value="C2H2 zinc finger protein"/>
    <property type="match status" value="1"/>
</dbReference>
<keyword evidence="8" id="KW-0539">Nucleus</keyword>